<organism evidence="2 3">
    <name type="scientific">Atta colombica</name>
    <dbReference type="NCBI Taxonomy" id="520822"/>
    <lineage>
        <taxon>Eukaryota</taxon>
        <taxon>Metazoa</taxon>
        <taxon>Ecdysozoa</taxon>
        <taxon>Arthropoda</taxon>
        <taxon>Hexapoda</taxon>
        <taxon>Insecta</taxon>
        <taxon>Pterygota</taxon>
        <taxon>Neoptera</taxon>
        <taxon>Endopterygota</taxon>
        <taxon>Hymenoptera</taxon>
        <taxon>Apocrita</taxon>
        <taxon>Aculeata</taxon>
        <taxon>Formicoidea</taxon>
        <taxon>Formicidae</taxon>
        <taxon>Myrmicinae</taxon>
        <taxon>Atta</taxon>
    </lineage>
</organism>
<feature type="region of interest" description="Disordered" evidence="1">
    <location>
        <begin position="1"/>
        <end position="109"/>
    </location>
</feature>
<gene>
    <name evidence="2" type="ORF">ALC53_05524</name>
</gene>
<protein>
    <submittedName>
        <fullName evidence="2">Uncharacterized protein</fullName>
    </submittedName>
</protein>
<dbReference type="EMBL" id="KQ976467">
    <property type="protein sequence ID" value="KYM84147.1"/>
    <property type="molecule type" value="Genomic_DNA"/>
</dbReference>
<sequence>MTSPPFRSPYNIIAVSSSSSNANVELSLPEHEAPRRARDDPGGRRDASSGQRGVTRSTMPDDERGESARTPRRREEKRKWPARRGCSSDGGASVRRPNSGTRRNQPGNLHRCHSALSSCPLAAHDGRCRVDVPRKKAGIGKIEAETVPRENEKLRSATPINKHLNGIDVTYSFCFPFSSENRIRSQEREARSEGVPYTSRRGSLGSEIVCSVKVVIIQCASNVVTCH</sequence>
<dbReference type="AlphaFoldDB" id="A0A195BIF1"/>
<dbReference type="Proteomes" id="UP000078540">
    <property type="component" value="Unassembled WGS sequence"/>
</dbReference>
<accession>A0A195BIF1</accession>
<feature type="compositionally biased region" description="Low complexity" evidence="1">
    <location>
        <begin position="11"/>
        <end position="24"/>
    </location>
</feature>
<evidence type="ECO:0000313" key="2">
    <source>
        <dbReference type="EMBL" id="KYM84147.1"/>
    </source>
</evidence>
<evidence type="ECO:0000313" key="3">
    <source>
        <dbReference type="Proteomes" id="UP000078540"/>
    </source>
</evidence>
<feature type="compositionally biased region" description="Basic and acidic residues" evidence="1">
    <location>
        <begin position="59"/>
        <end position="79"/>
    </location>
</feature>
<name>A0A195BIF1_9HYME</name>
<evidence type="ECO:0000256" key="1">
    <source>
        <dbReference type="SAM" id="MobiDB-lite"/>
    </source>
</evidence>
<feature type="compositionally biased region" description="Basic and acidic residues" evidence="1">
    <location>
        <begin position="28"/>
        <end position="47"/>
    </location>
</feature>
<reference evidence="2 3" key="1">
    <citation type="submission" date="2015-09" db="EMBL/GenBank/DDBJ databases">
        <title>Atta colombica WGS genome.</title>
        <authorList>
            <person name="Nygaard S."/>
            <person name="Hu H."/>
            <person name="Boomsma J."/>
            <person name="Zhang G."/>
        </authorList>
    </citation>
    <scope>NUCLEOTIDE SEQUENCE [LARGE SCALE GENOMIC DNA]</scope>
    <source>
        <strain evidence="2">Treedump-2</strain>
        <tissue evidence="2">Whole body</tissue>
    </source>
</reference>
<feature type="compositionally biased region" description="Polar residues" evidence="1">
    <location>
        <begin position="96"/>
        <end position="107"/>
    </location>
</feature>
<proteinExistence type="predicted"/>
<keyword evidence="3" id="KW-1185">Reference proteome</keyword>